<feature type="region of interest" description="Disordered" evidence="9">
    <location>
        <begin position="315"/>
        <end position="338"/>
    </location>
</feature>
<name>A0A7W6D102_9HYPH</name>
<dbReference type="PANTHER" id="PTHR21600">
    <property type="entry name" value="MITOCHONDRIAL RNA PSEUDOURIDINE SYNTHASE"/>
    <property type="match status" value="1"/>
</dbReference>
<dbReference type="CDD" id="cd02869">
    <property type="entry name" value="PseudoU_synth_RluA_like"/>
    <property type="match status" value="1"/>
</dbReference>
<evidence type="ECO:0000256" key="9">
    <source>
        <dbReference type="SAM" id="MobiDB-lite"/>
    </source>
</evidence>
<evidence type="ECO:0000256" key="7">
    <source>
        <dbReference type="PROSITE-ProRule" id="PRU00182"/>
    </source>
</evidence>
<dbReference type="Pfam" id="PF00849">
    <property type="entry name" value="PseudoU_synth_2"/>
    <property type="match status" value="1"/>
</dbReference>
<gene>
    <name evidence="11" type="ORF">GGR24_001313</name>
</gene>
<evidence type="ECO:0000313" key="12">
    <source>
        <dbReference type="Proteomes" id="UP000528964"/>
    </source>
</evidence>
<evidence type="ECO:0000256" key="8">
    <source>
        <dbReference type="RuleBase" id="RU362028"/>
    </source>
</evidence>
<keyword evidence="3 8" id="KW-0413">Isomerase</keyword>
<feature type="domain" description="RNA-binding S4" evidence="10">
    <location>
        <begin position="28"/>
        <end position="92"/>
    </location>
</feature>
<feature type="compositionally biased region" description="Basic and acidic residues" evidence="9">
    <location>
        <begin position="328"/>
        <end position="338"/>
    </location>
</feature>
<dbReference type="CDD" id="cd00165">
    <property type="entry name" value="S4"/>
    <property type="match status" value="1"/>
</dbReference>
<dbReference type="InterPro" id="IPR006224">
    <property type="entry name" value="PsdUridine_synth_RluA-like_CS"/>
</dbReference>
<dbReference type="SMART" id="SM00363">
    <property type="entry name" value="S4"/>
    <property type="match status" value="1"/>
</dbReference>
<dbReference type="EC" id="5.4.99.-" evidence="8"/>
<evidence type="ECO:0000256" key="1">
    <source>
        <dbReference type="ARBA" id="ARBA00010876"/>
    </source>
</evidence>
<sequence length="338" mass="36265">MSVPSFEAVGVDPDRLRVVVAESRDVGERLDRFLAARLPEFSRARLQALMRQGAVRSGGRTLEDPAGRVNAGEIVIELPPPEPAEPIGQNIPLVVVHEDEHLIVIDKPAGLVVHPAAGHADGTLVNALIAHCGASLSGVGGVARPGIVHRLDKDTSGLLVVAKNDVAHRFLSAQFADHGRTGPLRRAYLALVWGIPSRPRGTVDAPLGRSARNREKIAVRSDGREAITHWDTLERFPASDAALVECRLETGRTHQIRVHMTSIGHPLLGDDVYGAGHRSKASRLSEPAAAALARLGRQALHAAELGFVHPATREALEFTSPPPPDFADLLRELGTPER</sequence>
<protein>
    <recommendedName>
        <fullName evidence="8">Pseudouridine synthase</fullName>
        <ecNumber evidence="8">5.4.99.-</ecNumber>
    </recommendedName>
</protein>
<reference evidence="11 12" key="1">
    <citation type="submission" date="2020-08" db="EMBL/GenBank/DDBJ databases">
        <title>Genomic Encyclopedia of Type Strains, Phase IV (KMG-IV): sequencing the most valuable type-strain genomes for metagenomic binning, comparative biology and taxonomic classification.</title>
        <authorList>
            <person name="Goeker M."/>
        </authorList>
    </citation>
    <scope>NUCLEOTIDE SEQUENCE [LARGE SCALE GENOMIC DNA]</scope>
    <source>
        <strain evidence="11 12">DSM 25481</strain>
    </source>
</reference>
<dbReference type="InterPro" id="IPR006225">
    <property type="entry name" value="PsdUridine_synth_RluC/D"/>
</dbReference>
<comment type="function">
    <text evidence="5">Responsible for synthesis of pseudouridine from uracil at positions 1911, 1915 and 1917 in 23S ribosomal RNA.</text>
</comment>
<evidence type="ECO:0000256" key="3">
    <source>
        <dbReference type="ARBA" id="ARBA00023235"/>
    </source>
</evidence>
<dbReference type="Proteomes" id="UP000528964">
    <property type="component" value="Unassembled WGS sequence"/>
</dbReference>
<dbReference type="InterPro" id="IPR002942">
    <property type="entry name" value="S4_RNA-bd"/>
</dbReference>
<comment type="similarity">
    <text evidence="1 8">Belongs to the pseudouridine synthase RluA family.</text>
</comment>
<evidence type="ECO:0000256" key="5">
    <source>
        <dbReference type="ARBA" id="ARBA00056072"/>
    </source>
</evidence>
<comment type="catalytic activity">
    <reaction evidence="4">
        <text>uridine(1911/1915/1917) in 23S rRNA = pseudouridine(1911/1915/1917) in 23S rRNA</text>
        <dbReference type="Rhea" id="RHEA:42524"/>
        <dbReference type="Rhea" id="RHEA-COMP:10097"/>
        <dbReference type="Rhea" id="RHEA-COMP:10098"/>
        <dbReference type="ChEBI" id="CHEBI:65314"/>
        <dbReference type="ChEBI" id="CHEBI:65315"/>
        <dbReference type="EC" id="5.4.99.23"/>
    </reaction>
</comment>
<dbReference type="PROSITE" id="PS50889">
    <property type="entry name" value="S4"/>
    <property type="match status" value="1"/>
</dbReference>
<organism evidence="11 12">
    <name type="scientific">Hansschlegelia beijingensis</name>
    <dbReference type="NCBI Taxonomy" id="1133344"/>
    <lineage>
        <taxon>Bacteria</taxon>
        <taxon>Pseudomonadati</taxon>
        <taxon>Pseudomonadota</taxon>
        <taxon>Alphaproteobacteria</taxon>
        <taxon>Hyphomicrobiales</taxon>
        <taxon>Methylopilaceae</taxon>
        <taxon>Hansschlegelia</taxon>
    </lineage>
</organism>
<dbReference type="Pfam" id="PF01479">
    <property type="entry name" value="S4"/>
    <property type="match status" value="1"/>
</dbReference>
<dbReference type="InterPro" id="IPR050188">
    <property type="entry name" value="RluA_PseudoU_synthase"/>
</dbReference>
<dbReference type="InterPro" id="IPR006145">
    <property type="entry name" value="PsdUridine_synth_RsuA/RluA"/>
</dbReference>
<dbReference type="FunFam" id="3.30.2350.10:FF:000006">
    <property type="entry name" value="Pseudouridine synthase"/>
    <property type="match status" value="1"/>
</dbReference>
<dbReference type="PANTHER" id="PTHR21600:SF44">
    <property type="entry name" value="RIBOSOMAL LARGE SUBUNIT PSEUDOURIDINE SYNTHASE D"/>
    <property type="match status" value="1"/>
</dbReference>
<dbReference type="InterPro" id="IPR020103">
    <property type="entry name" value="PsdUridine_synth_cat_dom_sf"/>
</dbReference>
<keyword evidence="2 7" id="KW-0694">RNA-binding</keyword>
<comment type="caution">
    <text evidence="11">The sequence shown here is derived from an EMBL/GenBank/DDBJ whole genome shotgun (WGS) entry which is preliminary data.</text>
</comment>
<dbReference type="SUPFAM" id="SSF55174">
    <property type="entry name" value="Alpha-L RNA-binding motif"/>
    <property type="match status" value="1"/>
</dbReference>
<dbReference type="Gene3D" id="3.30.2350.10">
    <property type="entry name" value="Pseudouridine synthase"/>
    <property type="match status" value="1"/>
</dbReference>
<dbReference type="GO" id="GO:0003723">
    <property type="term" value="F:RNA binding"/>
    <property type="evidence" value="ECO:0007669"/>
    <property type="project" value="UniProtKB-KW"/>
</dbReference>
<dbReference type="Gene3D" id="3.10.290.10">
    <property type="entry name" value="RNA-binding S4 domain"/>
    <property type="match status" value="1"/>
</dbReference>
<evidence type="ECO:0000256" key="4">
    <source>
        <dbReference type="ARBA" id="ARBA00036882"/>
    </source>
</evidence>
<dbReference type="NCBIfam" id="TIGR00005">
    <property type="entry name" value="rluA_subfam"/>
    <property type="match status" value="1"/>
</dbReference>
<evidence type="ECO:0000256" key="6">
    <source>
        <dbReference type="PIRSR" id="PIRSR606225-1"/>
    </source>
</evidence>
<accession>A0A7W6D102</accession>
<feature type="active site" evidence="6">
    <location>
        <position position="152"/>
    </location>
</feature>
<dbReference type="InterPro" id="IPR036986">
    <property type="entry name" value="S4_RNA-bd_sf"/>
</dbReference>
<dbReference type="EMBL" id="JACIDR010000002">
    <property type="protein sequence ID" value="MBB3972656.1"/>
    <property type="molecule type" value="Genomic_DNA"/>
</dbReference>
<dbReference type="AlphaFoldDB" id="A0A7W6D102"/>
<dbReference type="RefSeq" id="WP_183394547.1">
    <property type="nucleotide sequence ID" value="NZ_JACIDR010000002.1"/>
</dbReference>
<evidence type="ECO:0000256" key="2">
    <source>
        <dbReference type="ARBA" id="ARBA00022884"/>
    </source>
</evidence>
<evidence type="ECO:0000259" key="10">
    <source>
        <dbReference type="SMART" id="SM00363"/>
    </source>
</evidence>
<evidence type="ECO:0000313" key="11">
    <source>
        <dbReference type="EMBL" id="MBB3972656.1"/>
    </source>
</evidence>
<dbReference type="SUPFAM" id="SSF55120">
    <property type="entry name" value="Pseudouridine synthase"/>
    <property type="match status" value="1"/>
</dbReference>
<dbReference type="GO" id="GO:0000455">
    <property type="term" value="P:enzyme-directed rRNA pseudouridine synthesis"/>
    <property type="evidence" value="ECO:0007669"/>
    <property type="project" value="UniProtKB-ARBA"/>
</dbReference>
<keyword evidence="12" id="KW-1185">Reference proteome</keyword>
<dbReference type="PROSITE" id="PS01129">
    <property type="entry name" value="PSI_RLU"/>
    <property type="match status" value="1"/>
</dbReference>
<proteinExistence type="inferred from homology"/>
<dbReference type="GO" id="GO:0160140">
    <property type="term" value="F:23S rRNA pseudouridine(1911/1915/1917) synthase activity"/>
    <property type="evidence" value="ECO:0007669"/>
    <property type="project" value="UniProtKB-EC"/>
</dbReference>
<comment type="catalytic activity">
    <reaction evidence="8">
        <text>a uridine in RNA = a pseudouridine in RNA</text>
        <dbReference type="Rhea" id="RHEA:48348"/>
        <dbReference type="Rhea" id="RHEA-COMP:12068"/>
        <dbReference type="Rhea" id="RHEA-COMP:12069"/>
        <dbReference type="ChEBI" id="CHEBI:65314"/>
        <dbReference type="ChEBI" id="CHEBI:65315"/>
    </reaction>
</comment>